<organism evidence="6 7">
    <name type="scientific">Deefgea tanakiae</name>
    <dbReference type="NCBI Taxonomy" id="2865840"/>
    <lineage>
        <taxon>Bacteria</taxon>
        <taxon>Pseudomonadati</taxon>
        <taxon>Pseudomonadota</taxon>
        <taxon>Betaproteobacteria</taxon>
        <taxon>Neisseriales</taxon>
        <taxon>Chitinibacteraceae</taxon>
        <taxon>Deefgea</taxon>
    </lineage>
</organism>
<protein>
    <recommendedName>
        <fullName evidence="4">Peptide methionine sulfoxide reductase MsrA</fullName>
        <shortName evidence="4">Protein-methionine-S-oxide reductase</shortName>
        <ecNumber evidence="4">1.8.4.11</ecNumber>
    </recommendedName>
    <alternativeName>
        <fullName evidence="4">Peptide-methionine (S)-S-oxide reductase</fullName>
        <shortName evidence="4">Peptide Met(O) reductase</shortName>
    </alternativeName>
</protein>
<dbReference type="InterPro" id="IPR036509">
    <property type="entry name" value="Met_Sox_Rdtase_MsrA_sf"/>
</dbReference>
<dbReference type="PANTHER" id="PTHR43774:SF1">
    <property type="entry name" value="PEPTIDE METHIONINE SULFOXIDE REDUCTASE MSRA 2"/>
    <property type="match status" value="1"/>
</dbReference>
<keyword evidence="7" id="KW-1185">Reference proteome</keyword>
<comment type="function">
    <text evidence="4">Has an important function as a repair enzyme for proteins that have been inactivated by oxidation. Catalyzes the reversible oxidation-reduction of methionine sulfoxide in proteins to methionine.</text>
</comment>
<proteinExistence type="inferred from homology"/>
<gene>
    <name evidence="4 6" type="primary">msrA</name>
    <name evidence="6" type="ORF">K4H28_06540</name>
</gene>
<feature type="active site" evidence="4">
    <location>
        <position position="11"/>
    </location>
</feature>
<dbReference type="Pfam" id="PF01625">
    <property type="entry name" value="PMSR"/>
    <property type="match status" value="1"/>
</dbReference>
<evidence type="ECO:0000259" key="5">
    <source>
        <dbReference type="Pfam" id="PF01625"/>
    </source>
</evidence>
<keyword evidence="1 4" id="KW-0560">Oxidoreductase</keyword>
<evidence type="ECO:0000256" key="4">
    <source>
        <dbReference type="HAMAP-Rule" id="MF_01401"/>
    </source>
</evidence>
<evidence type="ECO:0000313" key="6">
    <source>
        <dbReference type="EMBL" id="QZA79051.1"/>
    </source>
</evidence>
<dbReference type="PANTHER" id="PTHR43774">
    <property type="entry name" value="PEPTIDE METHIONINE SULFOXIDE REDUCTASE"/>
    <property type="match status" value="1"/>
</dbReference>
<dbReference type="HAMAP" id="MF_01401">
    <property type="entry name" value="MsrA"/>
    <property type="match status" value="1"/>
</dbReference>
<dbReference type="InterPro" id="IPR002569">
    <property type="entry name" value="Met_Sox_Rdtase_MsrA_dom"/>
</dbReference>
<dbReference type="EMBL" id="CP081150">
    <property type="protein sequence ID" value="QZA79051.1"/>
    <property type="molecule type" value="Genomic_DNA"/>
</dbReference>
<dbReference type="Proteomes" id="UP000825679">
    <property type="component" value="Chromosome"/>
</dbReference>
<evidence type="ECO:0000256" key="2">
    <source>
        <dbReference type="ARBA" id="ARBA00047806"/>
    </source>
</evidence>
<evidence type="ECO:0000256" key="3">
    <source>
        <dbReference type="ARBA" id="ARBA00048782"/>
    </source>
</evidence>
<dbReference type="Gene3D" id="3.30.1060.10">
    <property type="entry name" value="Peptide methionine sulphoxide reductase MsrA"/>
    <property type="match status" value="1"/>
</dbReference>
<sequence>MLETITLAGGCFWCLEAVFLQVRGVQSANSGYMGGRIESPTYEQICRGDTGHAEVVQVTFDPQLITQAQLLDVFFAIHDPTTHNRQGNDVGTQYRSAIFASTEDQIQSSKSKLRDLKNSFTAPILTEVLLASQFWPAEVEHHDYYSKHPQQPYCRAVVEPKLRKLLTHFPSLTK</sequence>
<dbReference type="SUPFAM" id="SSF55068">
    <property type="entry name" value="Peptide methionine sulfoxide reductase"/>
    <property type="match status" value="1"/>
</dbReference>
<accession>A0ABX8Z8Y8</accession>
<comment type="catalytic activity">
    <reaction evidence="2 4">
        <text>L-methionyl-[protein] + [thioredoxin]-disulfide + H2O = L-methionyl-(S)-S-oxide-[protein] + [thioredoxin]-dithiol</text>
        <dbReference type="Rhea" id="RHEA:14217"/>
        <dbReference type="Rhea" id="RHEA-COMP:10698"/>
        <dbReference type="Rhea" id="RHEA-COMP:10700"/>
        <dbReference type="Rhea" id="RHEA-COMP:12313"/>
        <dbReference type="Rhea" id="RHEA-COMP:12315"/>
        <dbReference type="ChEBI" id="CHEBI:15377"/>
        <dbReference type="ChEBI" id="CHEBI:16044"/>
        <dbReference type="ChEBI" id="CHEBI:29950"/>
        <dbReference type="ChEBI" id="CHEBI:44120"/>
        <dbReference type="ChEBI" id="CHEBI:50058"/>
        <dbReference type="EC" id="1.8.4.11"/>
    </reaction>
</comment>
<evidence type="ECO:0000313" key="7">
    <source>
        <dbReference type="Proteomes" id="UP000825679"/>
    </source>
</evidence>
<reference evidence="6 7" key="1">
    <citation type="submission" date="2021-08" db="EMBL/GenBank/DDBJ databases">
        <title>complete genome sequencing of Deefgea sp. D25.</title>
        <authorList>
            <person name="Bae J.-W."/>
            <person name="Gim D.-H."/>
        </authorList>
    </citation>
    <scope>NUCLEOTIDE SEQUENCE [LARGE SCALE GENOMIC DNA]</scope>
    <source>
        <strain evidence="6 7">D25</strain>
    </source>
</reference>
<comment type="similarity">
    <text evidence="4">Belongs to the MsrA Met sulfoxide reductase family.</text>
</comment>
<evidence type="ECO:0000256" key="1">
    <source>
        <dbReference type="ARBA" id="ARBA00023002"/>
    </source>
</evidence>
<comment type="catalytic activity">
    <reaction evidence="3 4">
        <text>[thioredoxin]-disulfide + L-methionine + H2O = L-methionine (S)-S-oxide + [thioredoxin]-dithiol</text>
        <dbReference type="Rhea" id="RHEA:19993"/>
        <dbReference type="Rhea" id="RHEA-COMP:10698"/>
        <dbReference type="Rhea" id="RHEA-COMP:10700"/>
        <dbReference type="ChEBI" id="CHEBI:15377"/>
        <dbReference type="ChEBI" id="CHEBI:29950"/>
        <dbReference type="ChEBI" id="CHEBI:50058"/>
        <dbReference type="ChEBI" id="CHEBI:57844"/>
        <dbReference type="ChEBI" id="CHEBI:58772"/>
        <dbReference type="EC" id="1.8.4.11"/>
    </reaction>
</comment>
<dbReference type="GO" id="GO:0008113">
    <property type="term" value="F:peptide-methionine (S)-S-oxide reductase activity"/>
    <property type="evidence" value="ECO:0007669"/>
    <property type="project" value="UniProtKB-EC"/>
</dbReference>
<dbReference type="RefSeq" id="WP_221007570.1">
    <property type="nucleotide sequence ID" value="NZ_CP081150.1"/>
</dbReference>
<dbReference type="EC" id="1.8.4.11" evidence="4"/>
<name>A0ABX8Z8Y8_9NEIS</name>
<feature type="domain" description="Peptide methionine sulphoxide reductase MsrA" evidence="5">
    <location>
        <begin position="4"/>
        <end position="154"/>
    </location>
</feature>
<dbReference type="NCBIfam" id="TIGR00401">
    <property type="entry name" value="msrA"/>
    <property type="match status" value="1"/>
</dbReference>